<organism evidence="9 10">
    <name type="scientific">Hyphomonas johnsonii MHS-2</name>
    <dbReference type="NCBI Taxonomy" id="1280950"/>
    <lineage>
        <taxon>Bacteria</taxon>
        <taxon>Pseudomonadati</taxon>
        <taxon>Pseudomonadota</taxon>
        <taxon>Alphaproteobacteria</taxon>
        <taxon>Hyphomonadales</taxon>
        <taxon>Hyphomonadaceae</taxon>
        <taxon>Hyphomonas</taxon>
    </lineage>
</organism>
<dbReference type="GO" id="GO:0003723">
    <property type="term" value="F:RNA binding"/>
    <property type="evidence" value="ECO:0007669"/>
    <property type="project" value="UniProtKB-KW"/>
</dbReference>
<dbReference type="AlphaFoldDB" id="A0A059FUY6"/>
<evidence type="ECO:0000256" key="4">
    <source>
        <dbReference type="ARBA" id="ARBA00022759"/>
    </source>
</evidence>
<proteinExistence type="predicted"/>
<sequence>MPVVRILREAAIAETRWVALDETGRPVALRLERLSDRDTRASCGDVLDARIRKIDIRQGGGFAELSRGGEAFVRLSDGHGLTEGAAVSVRVVTEARRNKLPRVELARDARQSASAADRWVSALPGGGSAKVDDVACGDPEVAAAFDEALTSQVTLTGGGLLTIEPTTALVAADIDTAGRSDSGRAAARALRINLQAAQAFARQLSLRNLGGAGVLDCVSPINRDAGIQVKEAFLSALSNVSHRTARALPPSAFGLLEVSVAWGETPIADRLHDRDGRPTAETLCLDGLRDLQREALAQPMATLTLGLPAPAHAWMQASGLDLQRRLDEKFGARLRVTPHEKDRPEVFQS</sequence>
<keyword evidence="5" id="KW-0378">Hydrolase</keyword>
<dbReference type="GO" id="GO:0016787">
    <property type="term" value="F:hydrolase activity"/>
    <property type="evidence" value="ECO:0007669"/>
    <property type="project" value="UniProtKB-KW"/>
</dbReference>
<evidence type="ECO:0000256" key="2">
    <source>
        <dbReference type="ARBA" id="ARBA00022722"/>
    </source>
</evidence>
<dbReference type="InterPro" id="IPR019307">
    <property type="entry name" value="RNA-bd_AU-1/RNase_E/G"/>
</dbReference>
<evidence type="ECO:0000256" key="7">
    <source>
        <dbReference type="ARBA" id="ARBA00022884"/>
    </source>
</evidence>
<dbReference type="GO" id="GO:0004519">
    <property type="term" value="F:endonuclease activity"/>
    <property type="evidence" value="ECO:0007669"/>
    <property type="project" value="UniProtKB-KW"/>
</dbReference>
<reference evidence="9 10" key="1">
    <citation type="journal article" date="2014" name="Antonie Van Leeuwenhoek">
        <title>Hyphomonas beringensis sp. nov. and Hyphomonas chukchiensis sp. nov., isolated from surface seawater of the Bering Sea and Chukchi Sea.</title>
        <authorList>
            <person name="Li C."/>
            <person name="Lai Q."/>
            <person name="Li G."/>
            <person name="Dong C."/>
            <person name="Wang J."/>
            <person name="Liao Y."/>
            <person name="Shao Z."/>
        </authorList>
    </citation>
    <scope>NUCLEOTIDE SEQUENCE [LARGE SCALE GENOMIC DNA]</scope>
    <source>
        <strain evidence="9 10">MHS-2</strain>
    </source>
</reference>
<dbReference type="PANTHER" id="PTHR30001:SF1">
    <property type="entry name" value="RIBONUCLEASE E_G-LIKE PROTEIN, CHLOROPLASTIC"/>
    <property type="match status" value="1"/>
</dbReference>
<dbReference type="eggNOG" id="COG1530">
    <property type="taxonomic scope" value="Bacteria"/>
</dbReference>
<feature type="domain" description="RNA-binding protein AU-1/Ribonuclease E/G" evidence="8">
    <location>
        <begin position="140"/>
        <end position="259"/>
    </location>
</feature>
<protein>
    <recommendedName>
        <fullName evidence="8">RNA-binding protein AU-1/Ribonuclease E/G domain-containing protein</fullName>
    </recommendedName>
</protein>
<keyword evidence="6" id="KW-0460">Magnesium</keyword>
<evidence type="ECO:0000256" key="6">
    <source>
        <dbReference type="ARBA" id="ARBA00022842"/>
    </source>
</evidence>
<dbReference type="PATRIC" id="fig|1280950.3.peg.634"/>
<dbReference type="OrthoDB" id="9804278at2"/>
<comment type="caution">
    <text evidence="9">The sequence shown here is derived from an EMBL/GenBank/DDBJ whole genome shotgun (WGS) entry which is preliminary data.</text>
</comment>
<keyword evidence="4" id="KW-0255">Endonuclease</keyword>
<accession>A0A059FUY6</accession>
<dbReference type="GO" id="GO:0046872">
    <property type="term" value="F:metal ion binding"/>
    <property type="evidence" value="ECO:0007669"/>
    <property type="project" value="UniProtKB-KW"/>
</dbReference>
<evidence type="ECO:0000313" key="10">
    <source>
        <dbReference type="Proteomes" id="UP000025171"/>
    </source>
</evidence>
<dbReference type="RefSeq" id="WP_035613413.1">
    <property type="nucleotide sequence ID" value="NZ_ARYK01000001.1"/>
</dbReference>
<evidence type="ECO:0000256" key="3">
    <source>
        <dbReference type="ARBA" id="ARBA00022723"/>
    </source>
</evidence>
<gene>
    <name evidence="9" type="ORF">HJO_03115</name>
</gene>
<dbReference type="EMBL" id="ARYK01000001">
    <property type="protein sequence ID" value="KCZ94331.1"/>
    <property type="molecule type" value="Genomic_DNA"/>
</dbReference>
<keyword evidence="2" id="KW-0540">Nuclease</keyword>
<keyword evidence="10" id="KW-1185">Reference proteome</keyword>
<evidence type="ECO:0000313" key="9">
    <source>
        <dbReference type="EMBL" id="KCZ94331.1"/>
    </source>
</evidence>
<evidence type="ECO:0000256" key="1">
    <source>
        <dbReference type="ARBA" id="ARBA00001946"/>
    </source>
</evidence>
<comment type="cofactor">
    <cofactor evidence="1">
        <name>Mg(2+)</name>
        <dbReference type="ChEBI" id="CHEBI:18420"/>
    </cofactor>
</comment>
<evidence type="ECO:0000259" key="8">
    <source>
        <dbReference type="Pfam" id="PF10150"/>
    </source>
</evidence>
<evidence type="ECO:0000256" key="5">
    <source>
        <dbReference type="ARBA" id="ARBA00022801"/>
    </source>
</evidence>
<dbReference type="PANTHER" id="PTHR30001">
    <property type="entry name" value="RIBONUCLEASE"/>
    <property type="match status" value="1"/>
</dbReference>
<dbReference type="GO" id="GO:0005737">
    <property type="term" value="C:cytoplasm"/>
    <property type="evidence" value="ECO:0007669"/>
    <property type="project" value="TreeGrafter"/>
</dbReference>
<dbReference type="InterPro" id="IPR004659">
    <property type="entry name" value="RNase_E/G"/>
</dbReference>
<dbReference type="STRING" id="1280950.HJO_03115"/>
<dbReference type="Proteomes" id="UP000025171">
    <property type="component" value="Unassembled WGS sequence"/>
</dbReference>
<dbReference type="Pfam" id="PF10150">
    <property type="entry name" value="RNase_E_G"/>
    <property type="match status" value="1"/>
</dbReference>
<name>A0A059FUY6_9PROT</name>
<keyword evidence="7" id="KW-0694">RNA-binding</keyword>
<dbReference type="GO" id="GO:0006364">
    <property type="term" value="P:rRNA processing"/>
    <property type="evidence" value="ECO:0007669"/>
    <property type="project" value="TreeGrafter"/>
</dbReference>
<dbReference type="GO" id="GO:0004540">
    <property type="term" value="F:RNA nuclease activity"/>
    <property type="evidence" value="ECO:0007669"/>
    <property type="project" value="InterPro"/>
</dbReference>
<keyword evidence="3" id="KW-0479">Metal-binding</keyword>